<accession>R0MQA8</accession>
<dbReference type="AlphaFoldDB" id="R0MQA8"/>
<sequence>MVLIELFKLFKVIDLNVESTKMSIESLLNLFSIVLFPKEVFTDLNNVLYMKTIMDRIFLLDFKVVPSLIIPKDREIKKNKKV</sequence>
<reference evidence="1 2" key="1">
    <citation type="journal article" date="2013" name="BMC Genomics">
        <title>Comparative genomics of parasitic silkworm microsporidia reveal an association between genome expansion and host adaptation.</title>
        <authorList>
            <person name="Pan G."/>
            <person name="Xu J."/>
            <person name="Li T."/>
            <person name="Xia Q."/>
            <person name="Liu S.L."/>
            <person name="Zhang G."/>
            <person name="Li S."/>
            <person name="Li C."/>
            <person name="Liu H."/>
            <person name="Yang L."/>
            <person name="Liu T."/>
            <person name="Zhang X."/>
            <person name="Wu Z."/>
            <person name="Fan W."/>
            <person name="Dang X."/>
            <person name="Xiang H."/>
            <person name="Tao M."/>
            <person name="Li Y."/>
            <person name="Hu J."/>
            <person name="Li Z."/>
            <person name="Lin L."/>
            <person name="Luo J."/>
            <person name="Geng L."/>
            <person name="Wang L."/>
            <person name="Long M."/>
            <person name="Wan Y."/>
            <person name="He N."/>
            <person name="Zhang Z."/>
            <person name="Lu C."/>
            <person name="Keeling P.J."/>
            <person name="Wang J."/>
            <person name="Xiang Z."/>
            <person name="Zhou Z."/>
        </authorList>
    </citation>
    <scope>NUCLEOTIDE SEQUENCE [LARGE SCALE GENOMIC DNA]</scope>
    <source>
        <strain evidence="2">CQ1 / CVCC 102059</strain>
    </source>
</reference>
<evidence type="ECO:0000313" key="1">
    <source>
        <dbReference type="EMBL" id="EOB15068.1"/>
    </source>
</evidence>
<dbReference type="HOGENOM" id="CLU_2558864_0_0_1"/>
<keyword evidence="2" id="KW-1185">Reference proteome</keyword>
<gene>
    <name evidence="1" type="ORF">NBO_10g0058</name>
</gene>
<organism evidence="1 2">
    <name type="scientific">Nosema bombycis (strain CQ1 / CVCC 102059)</name>
    <name type="common">Microsporidian parasite</name>
    <name type="synonym">Pebrine of silkworm</name>
    <dbReference type="NCBI Taxonomy" id="578461"/>
    <lineage>
        <taxon>Eukaryota</taxon>
        <taxon>Fungi</taxon>
        <taxon>Fungi incertae sedis</taxon>
        <taxon>Microsporidia</taxon>
        <taxon>Nosematidae</taxon>
        <taxon>Nosema</taxon>
    </lineage>
</organism>
<protein>
    <recommendedName>
        <fullName evidence="3">Rho-GAP domain-containing protein</fullName>
    </recommendedName>
</protein>
<dbReference type="VEuPathDB" id="MicrosporidiaDB:NBO_10g0058"/>
<evidence type="ECO:0008006" key="3">
    <source>
        <dbReference type="Google" id="ProtNLM"/>
    </source>
</evidence>
<name>R0MQA8_NOSB1</name>
<evidence type="ECO:0000313" key="2">
    <source>
        <dbReference type="Proteomes" id="UP000016927"/>
    </source>
</evidence>
<proteinExistence type="predicted"/>
<dbReference type="OrthoDB" id="2196166at2759"/>
<dbReference type="EMBL" id="KB908918">
    <property type="protein sequence ID" value="EOB15068.1"/>
    <property type="molecule type" value="Genomic_DNA"/>
</dbReference>
<dbReference type="Proteomes" id="UP000016927">
    <property type="component" value="Unassembled WGS sequence"/>
</dbReference>